<keyword evidence="1" id="KW-0238">DNA-binding</keyword>
<protein>
    <submittedName>
        <fullName evidence="2">Transcriptional regulator, BadM/Rrf2 family</fullName>
    </submittedName>
</protein>
<dbReference type="GO" id="GO:0003677">
    <property type="term" value="F:DNA binding"/>
    <property type="evidence" value="ECO:0007669"/>
    <property type="project" value="UniProtKB-KW"/>
</dbReference>
<dbReference type="PANTHER" id="PTHR33221:SF4">
    <property type="entry name" value="HTH-TYPE TRANSCRIPTIONAL REPRESSOR NSRR"/>
    <property type="match status" value="1"/>
</dbReference>
<dbReference type="PROSITE" id="PS01332">
    <property type="entry name" value="HTH_RRF2_1"/>
    <property type="match status" value="1"/>
</dbReference>
<dbReference type="PANTHER" id="PTHR33221">
    <property type="entry name" value="WINGED HELIX-TURN-HELIX TRANSCRIPTIONAL REGULATOR, RRF2 FAMILY"/>
    <property type="match status" value="1"/>
</dbReference>
<dbReference type="InterPro" id="IPR036388">
    <property type="entry name" value="WH-like_DNA-bd_sf"/>
</dbReference>
<accession>A0A1M6D167</accession>
<dbReference type="InParanoid" id="A0A1M6D167"/>
<dbReference type="InterPro" id="IPR000944">
    <property type="entry name" value="Tscrpt_reg_Rrf2"/>
</dbReference>
<gene>
    <name evidence="2" type="ORF">SAMN02745181_0619</name>
</gene>
<sequence>MDKSGILNTTIMKLNSATDFSFRFLIYASVHGNRLVTVAEVAEAYGLSHHHLSKICKTLIKEGILEAKRGRDGGVKLAMAPEEIGLSRIIQIMEPDPALVNCTGGIGGQCKILPACKLKGVLAEARRAFFEVLDKYTLADLVAEPAIAKKLVALLGED</sequence>
<dbReference type="SUPFAM" id="SSF46785">
    <property type="entry name" value="Winged helix' DNA-binding domain"/>
    <property type="match status" value="1"/>
</dbReference>
<dbReference type="InterPro" id="IPR036390">
    <property type="entry name" value="WH_DNA-bd_sf"/>
</dbReference>
<dbReference type="PROSITE" id="PS51197">
    <property type="entry name" value="HTH_RRF2_2"/>
    <property type="match status" value="1"/>
</dbReference>
<evidence type="ECO:0000256" key="1">
    <source>
        <dbReference type="ARBA" id="ARBA00023125"/>
    </source>
</evidence>
<dbReference type="GO" id="GO:0003700">
    <property type="term" value="F:DNA-binding transcription factor activity"/>
    <property type="evidence" value="ECO:0007669"/>
    <property type="project" value="TreeGrafter"/>
</dbReference>
<dbReference type="AlphaFoldDB" id="A0A1M6D167"/>
<reference evidence="2 3" key="1">
    <citation type="submission" date="2016-11" db="EMBL/GenBank/DDBJ databases">
        <authorList>
            <person name="Jaros S."/>
            <person name="Januszkiewicz K."/>
            <person name="Wedrychowicz H."/>
        </authorList>
    </citation>
    <scope>NUCLEOTIDE SEQUENCE [LARGE SCALE GENOMIC DNA]</scope>
    <source>
        <strain evidence="2 3">DSM 18772</strain>
    </source>
</reference>
<dbReference type="Proteomes" id="UP000184510">
    <property type="component" value="Unassembled WGS sequence"/>
</dbReference>
<name>A0A1M6D167_9BACT</name>
<evidence type="ECO:0000313" key="3">
    <source>
        <dbReference type="Proteomes" id="UP000184510"/>
    </source>
</evidence>
<dbReference type="InterPro" id="IPR030489">
    <property type="entry name" value="TR_Rrf2-type_CS"/>
</dbReference>
<evidence type="ECO:0000313" key="2">
    <source>
        <dbReference type="EMBL" id="SHI66959.1"/>
    </source>
</evidence>
<dbReference type="EMBL" id="FQYR01000002">
    <property type="protein sequence ID" value="SHI66959.1"/>
    <property type="molecule type" value="Genomic_DNA"/>
</dbReference>
<proteinExistence type="predicted"/>
<dbReference type="FunCoup" id="A0A1M6D167">
    <property type="interactions" value="190"/>
</dbReference>
<dbReference type="STRING" id="1123071.SAMN02745181_0619"/>
<organism evidence="2 3">
    <name type="scientific">Rubritalea squalenifaciens DSM 18772</name>
    <dbReference type="NCBI Taxonomy" id="1123071"/>
    <lineage>
        <taxon>Bacteria</taxon>
        <taxon>Pseudomonadati</taxon>
        <taxon>Verrucomicrobiota</taxon>
        <taxon>Verrucomicrobiia</taxon>
        <taxon>Verrucomicrobiales</taxon>
        <taxon>Rubritaleaceae</taxon>
        <taxon>Rubritalea</taxon>
    </lineage>
</organism>
<dbReference type="NCBIfam" id="TIGR00738">
    <property type="entry name" value="rrf2_super"/>
    <property type="match status" value="1"/>
</dbReference>
<dbReference type="GO" id="GO:0005829">
    <property type="term" value="C:cytosol"/>
    <property type="evidence" value="ECO:0007669"/>
    <property type="project" value="TreeGrafter"/>
</dbReference>
<dbReference type="Pfam" id="PF02082">
    <property type="entry name" value="Rrf2"/>
    <property type="match status" value="1"/>
</dbReference>
<keyword evidence="3" id="KW-1185">Reference proteome</keyword>
<dbReference type="Gene3D" id="1.10.10.10">
    <property type="entry name" value="Winged helix-like DNA-binding domain superfamily/Winged helix DNA-binding domain"/>
    <property type="match status" value="1"/>
</dbReference>